<feature type="chain" id="PRO_5038742958" evidence="1">
    <location>
        <begin position="20"/>
        <end position="193"/>
    </location>
</feature>
<keyword evidence="3" id="KW-1185">Reference proteome</keyword>
<comment type="caution">
    <text evidence="2">The sequence shown here is derived from an EMBL/GenBank/DDBJ whole genome shotgun (WGS) entry which is preliminary data.</text>
</comment>
<dbReference type="EMBL" id="QGTL01000007">
    <property type="protein sequence ID" value="PWV73759.1"/>
    <property type="molecule type" value="Genomic_DNA"/>
</dbReference>
<evidence type="ECO:0000256" key="1">
    <source>
        <dbReference type="SAM" id="SignalP"/>
    </source>
</evidence>
<dbReference type="Pfam" id="PF12079">
    <property type="entry name" value="DUF3558"/>
    <property type="match status" value="1"/>
</dbReference>
<feature type="signal peptide" evidence="1">
    <location>
        <begin position="1"/>
        <end position="19"/>
    </location>
</feature>
<keyword evidence="1" id="KW-0732">Signal</keyword>
<evidence type="ECO:0000313" key="2">
    <source>
        <dbReference type="EMBL" id="PWV73759.1"/>
    </source>
</evidence>
<protein>
    <submittedName>
        <fullName evidence="2">Uncharacterized protein DUF3558</fullName>
    </submittedName>
</protein>
<organism evidence="2 3">
    <name type="scientific">Nocardia neocaledoniensis</name>
    <dbReference type="NCBI Taxonomy" id="236511"/>
    <lineage>
        <taxon>Bacteria</taxon>
        <taxon>Bacillati</taxon>
        <taxon>Actinomycetota</taxon>
        <taxon>Actinomycetes</taxon>
        <taxon>Mycobacteriales</taxon>
        <taxon>Nocardiaceae</taxon>
        <taxon>Nocardia</taxon>
    </lineage>
</organism>
<reference evidence="2 3" key="1">
    <citation type="submission" date="2018-05" db="EMBL/GenBank/DDBJ databases">
        <title>Genomic Encyclopedia of Type Strains, Phase IV (KMG-IV): sequencing the most valuable type-strain genomes for metagenomic binning, comparative biology and taxonomic classification.</title>
        <authorList>
            <person name="Goeker M."/>
        </authorList>
    </citation>
    <scope>NUCLEOTIDE SEQUENCE [LARGE SCALE GENOMIC DNA]</scope>
    <source>
        <strain evidence="2 3">DSM 44717</strain>
    </source>
</reference>
<name>A0A317NF11_9NOCA</name>
<dbReference type="InterPro" id="IPR024520">
    <property type="entry name" value="DUF3558"/>
</dbReference>
<sequence length="193" mass="20620">MVRLTRWLAAGLGFACAGAALIGCDSSGETGTTPTSTLSVNGRELAEDVPSGFDPCIDIPEEVLIEERLGSKEPDLTEAPGGVIWKGCDWVYRGGGGYSASIRVTNLTVQMVRDRNFQDATDFVVGEREAISTRQFDGPNVNEVCDINVAVRGGSVEVNVVNPPSRRDTGHLDSCQIARTLAEKIVPLIPETL</sequence>
<accession>A0A317NF11</accession>
<evidence type="ECO:0000313" key="3">
    <source>
        <dbReference type="Proteomes" id="UP000246410"/>
    </source>
</evidence>
<proteinExistence type="predicted"/>
<dbReference type="PROSITE" id="PS51257">
    <property type="entry name" value="PROKAR_LIPOPROTEIN"/>
    <property type="match status" value="1"/>
</dbReference>
<dbReference type="AlphaFoldDB" id="A0A317NF11"/>
<gene>
    <name evidence="2" type="ORF">DFR69_107390</name>
</gene>
<dbReference type="RefSeq" id="WP_110039292.1">
    <property type="nucleotide sequence ID" value="NZ_QGTL01000007.1"/>
</dbReference>
<dbReference type="Proteomes" id="UP000246410">
    <property type="component" value="Unassembled WGS sequence"/>
</dbReference>